<proteinExistence type="predicted"/>
<dbReference type="Gene3D" id="3.30.420.10">
    <property type="entry name" value="Ribonuclease H-like superfamily/Ribonuclease H"/>
    <property type="match status" value="1"/>
</dbReference>
<gene>
    <name evidence="2" type="ORF">NK662_09740</name>
</gene>
<keyword evidence="2" id="KW-0548">Nucleotidyltransferase</keyword>
<dbReference type="SUPFAM" id="SSF53098">
    <property type="entry name" value="Ribonuclease H-like"/>
    <property type="match status" value="1"/>
</dbReference>
<dbReference type="Pfam" id="PF13456">
    <property type="entry name" value="RVT_3"/>
    <property type="match status" value="1"/>
</dbReference>
<organism evidence="2 3">
    <name type="scientific">Ectobacillus ponti</name>
    <dbReference type="NCBI Taxonomy" id="2961894"/>
    <lineage>
        <taxon>Bacteria</taxon>
        <taxon>Bacillati</taxon>
        <taxon>Bacillota</taxon>
        <taxon>Bacilli</taxon>
        <taxon>Bacillales</taxon>
        <taxon>Bacillaceae</taxon>
        <taxon>Ectobacillus</taxon>
    </lineage>
</organism>
<feature type="domain" description="RNase H type-1" evidence="1">
    <location>
        <begin position="70"/>
        <end position="207"/>
    </location>
</feature>
<dbReference type="PROSITE" id="PS50879">
    <property type="entry name" value="RNASE_H_1"/>
    <property type="match status" value="1"/>
</dbReference>
<dbReference type="GO" id="GO:0004523">
    <property type="term" value="F:RNA-DNA hybrid ribonuclease activity"/>
    <property type="evidence" value="ECO:0007669"/>
    <property type="project" value="InterPro"/>
</dbReference>
<evidence type="ECO:0000259" key="1">
    <source>
        <dbReference type="PROSITE" id="PS50879"/>
    </source>
</evidence>
<dbReference type="InterPro" id="IPR012337">
    <property type="entry name" value="RNaseH-like_sf"/>
</dbReference>
<comment type="caution">
    <text evidence="2">The sequence shown here is derived from an EMBL/GenBank/DDBJ whole genome shotgun (WGS) entry which is preliminary data.</text>
</comment>
<sequence length="222" mass="25758">MNYQIHWLYKPKRGKDALLQTEFMPLDEALQLAADFEKTGRVKELSFYDEMGTHWTRKEAEKLGKKAEEEPQRIVLCFDGGFDLQLKRAGIGVCMYYEKNGNTYRVRRNSQFHDLDNNNEAEYAALLYGMQLLEEAGVQYQTVTLRGDSQVVLNQLSGEWPCYEEGLARFLDRIEEKAKRLKILFQYDLVSRKQNKEAHNLATQALQGIAIDSHAPVEQQEE</sequence>
<dbReference type="CDD" id="cd09279">
    <property type="entry name" value="RNase_HI_like"/>
    <property type="match status" value="1"/>
</dbReference>
<dbReference type="Proteomes" id="UP001156102">
    <property type="component" value="Unassembled WGS sequence"/>
</dbReference>
<name>A0AA41X4J9_9BACI</name>
<evidence type="ECO:0000313" key="2">
    <source>
        <dbReference type="EMBL" id="MCP8968819.1"/>
    </source>
</evidence>
<dbReference type="RefSeq" id="WP_254758733.1">
    <property type="nucleotide sequence ID" value="NZ_JANCLT010000004.1"/>
</dbReference>
<accession>A0AA41X4J9</accession>
<keyword evidence="2" id="KW-0695">RNA-directed DNA polymerase</keyword>
<evidence type="ECO:0000313" key="3">
    <source>
        <dbReference type="Proteomes" id="UP001156102"/>
    </source>
</evidence>
<dbReference type="InterPro" id="IPR002156">
    <property type="entry name" value="RNaseH_domain"/>
</dbReference>
<dbReference type="InterPro" id="IPR036397">
    <property type="entry name" value="RNaseH_sf"/>
</dbReference>
<reference evidence="2" key="1">
    <citation type="submission" date="2022-07" db="EMBL/GenBank/DDBJ databases">
        <authorList>
            <person name="Li W.-J."/>
            <person name="Deng Q.-Q."/>
        </authorList>
    </citation>
    <scope>NUCLEOTIDE SEQUENCE</scope>
    <source>
        <strain evidence="2">SYSU M60031</strain>
    </source>
</reference>
<dbReference type="NCBIfam" id="NF005822">
    <property type="entry name" value="PRK07708.1"/>
    <property type="match status" value="1"/>
</dbReference>
<keyword evidence="3" id="KW-1185">Reference proteome</keyword>
<dbReference type="EMBL" id="JANCLT010000004">
    <property type="protein sequence ID" value="MCP8968819.1"/>
    <property type="molecule type" value="Genomic_DNA"/>
</dbReference>
<dbReference type="PANTHER" id="PTHR48475:SF1">
    <property type="entry name" value="RNASE H TYPE-1 DOMAIN-CONTAINING PROTEIN"/>
    <property type="match status" value="1"/>
</dbReference>
<dbReference type="GO" id="GO:0003964">
    <property type="term" value="F:RNA-directed DNA polymerase activity"/>
    <property type="evidence" value="ECO:0007669"/>
    <property type="project" value="UniProtKB-KW"/>
</dbReference>
<dbReference type="PANTHER" id="PTHR48475">
    <property type="entry name" value="RIBONUCLEASE H"/>
    <property type="match status" value="1"/>
</dbReference>
<protein>
    <submittedName>
        <fullName evidence="2">Reverse transcriptase-like protein</fullName>
    </submittedName>
</protein>
<dbReference type="AlphaFoldDB" id="A0AA41X4J9"/>
<dbReference type="GO" id="GO:0003676">
    <property type="term" value="F:nucleic acid binding"/>
    <property type="evidence" value="ECO:0007669"/>
    <property type="project" value="InterPro"/>
</dbReference>
<keyword evidence="2" id="KW-0808">Transferase</keyword>